<reference evidence="1 2" key="1">
    <citation type="journal article" date="2017" name="Environ. Microbiol.">
        <title>Decay of the glycolytic pathway and adaptation to intranuclear parasitism within Enterocytozoonidae microsporidia.</title>
        <authorList>
            <person name="Wiredu Boakye D."/>
            <person name="Jaroenlak P."/>
            <person name="Prachumwat A."/>
            <person name="Williams T.A."/>
            <person name="Bateman K.S."/>
            <person name="Itsathitphaisarn O."/>
            <person name="Sritunyalucksana K."/>
            <person name="Paszkiewicz K.H."/>
            <person name="Moore K.A."/>
            <person name="Stentiford G.D."/>
            <person name="Williams B.A."/>
        </authorList>
    </citation>
    <scope>NUCLEOTIDE SEQUENCE [LARGE SCALE GENOMIC DNA]</scope>
    <source>
        <strain evidence="2">canceri</strain>
    </source>
</reference>
<dbReference type="VEuPathDB" id="MicrosporidiaDB:HERIO_1220"/>
<proteinExistence type="predicted"/>
<organism evidence="1 2">
    <name type="scientific">Hepatospora eriocheir</name>
    <dbReference type="NCBI Taxonomy" id="1081669"/>
    <lineage>
        <taxon>Eukaryota</taxon>
        <taxon>Fungi</taxon>
        <taxon>Fungi incertae sedis</taxon>
        <taxon>Microsporidia</taxon>
        <taxon>Hepatosporidae</taxon>
        <taxon>Hepatospora</taxon>
    </lineage>
</organism>
<accession>A0A1X0QJX3</accession>
<dbReference type="VEuPathDB" id="MicrosporidiaDB:A0H76_2375"/>
<dbReference type="Proteomes" id="UP000192501">
    <property type="component" value="Unassembled WGS sequence"/>
</dbReference>
<name>A0A1X0QJX3_9MICR</name>
<protein>
    <submittedName>
        <fullName evidence="1">Uncharacterized protein</fullName>
    </submittedName>
</protein>
<dbReference type="AlphaFoldDB" id="A0A1X0QJX3"/>
<comment type="caution">
    <text evidence="1">The sequence shown here is derived from an EMBL/GenBank/DDBJ whole genome shotgun (WGS) entry which is preliminary data.</text>
</comment>
<evidence type="ECO:0000313" key="2">
    <source>
        <dbReference type="Proteomes" id="UP000192501"/>
    </source>
</evidence>
<sequence length="280" mass="33922">MNIQLFHCIGFSKYINTFMWIKHVQMTTPELLPIITDKEIANQIKVDYIYNEVLSKDEIKKIRKKLPENFKEDFISNFEQLRVFEVSREINLFENLFLNYFLKIIVEKEIRLKDLLNDLNMIVSTSYTDRMKFINDNSSINGQNLSCSNFSGMLLKDYYYIYYKSFDILLLKYKFGNRKNKDYSNMTKKIHEYIMKILKNKPSDYFMKQFSEIEIFKEILRSEVPRLSDLNLCNGNIIDMIIKVFDLDIFQKYEDKIISFNPWYDFNWLFNRLLQEFAEL</sequence>
<gene>
    <name evidence="1" type="ORF">A0H76_2375</name>
</gene>
<evidence type="ECO:0000313" key="1">
    <source>
        <dbReference type="EMBL" id="ORE00058.1"/>
    </source>
</evidence>
<dbReference type="EMBL" id="LTAI01000070">
    <property type="protein sequence ID" value="ORE00058.1"/>
    <property type="molecule type" value="Genomic_DNA"/>
</dbReference>